<sequence length="225" mass="24524">MLGKYSKTIEKAKMTRRLLTYICIDTSGSMRGEPIEAVNVGLQALLSSLRQNPYALESIHLSITTFDNQVQKILPLTPLEQVQMPTVTCPDSGATFMGTALEQIAIDAKNDRIENSATKKGDWRPILILLTDGKPSDILAFNNAIPQIKALNFGRIVACAAGPKADPDYLKKLTDDVVSLDTMDASSFSQFFQWVTQTLNQSSQSVGSPNSEQLPPPPATINVVL</sequence>
<dbReference type="SUPFAM" id="SSF53300">
    <property type="entry name" value="vWA-like"/>
    <property type="match status" value="1"/>
</dbReference>
<dbReference type="Gene3D" id="3.40.50.410">
    <property type="entry name" value="von Willebrand factor, type A domain"/>
    <property type="match status" value="1"/>
</dbReference>
<name>Q0I304_HISS1</name>
<dbReference type="PROSITE" id="PS50234">
    <property type="entry name" value="VWFA"/>
    <property type="match status" value="1"/>
</dbReference>
<evidence type="ECO:0000313" key="2">
    <source>
        <dbReference type="EMBL" id="ABI24906.1"/>
    </source>
</evidence>
<dbReference type="InterPro" id="IPR011392">
    <property type="entry name" value="Tellurite-R_TerY"/>
</dbReference>
<dbReference type="AlphaFoldDB" id="Q0I304"/>
<dbReference type="eggNOG" id="COG4245">
    <property type="taxonomic scope" value="Bacteria"/>
</dbReference>
<dbReference type="SMART" id="SM00327">
    <property type="entry name" value="VWA"/>
    <property type="match status" value="1"/>
</dbReference>
<accession>Q0I304</accession>
<gene>
    <name evidence="2" type="ordered locus">HS_0629</name>
</gene>
<dbReference type="KEGG" id="hso:HS_0629"/>
<dbReference type="Pfam" id="PF00092">
    <property type="entry name" value="VWA"/>
    <property type="match status" value="1"/>
</dbReference>
<dbReference type="HOGENOM" id="CLU_082324_2_1_6"/>
<evidence type="ECO:0000259" key="1">
    <source>
        <dbReference type="PROSITE" id="PS50234"/>
    </source>
</evidence>
<organism evidence="2">
    <name type="scientific">Histophilus somni (strain 129Pt)</name>
    <name type="common">Haemophilus somnus</name>
    <dbReference type="NCBI Taxonomy" id="205914"/>
    <lineage>
        <taxon>Bacteria</taxon>
        <taxon>Pseudomonadati</taxon>
        <taxon>Pseudomonadota</taxon>
        <taxon>Gammaproteobacteria</taxon>
        <taxon>Pasteurellales</taxon>
        <taxon>Pasteurellaceae</taxon>
        <taxon>Histophilus</taxon>
    </lineage>
</organism>
<feature type="domain" description="VWFA" evidence="1">
    <location>
        <begin position="19"/>
        <end position="199"/>
    </location>
</feature>
<dbReference type="PIRSF" id="PIRSF020634">
    <property type="entry name" value="TerY_vWA"/>
    <property type="match status" value="1"/>
</dbReference>
<protein>
    <recommendedName>
        <fullName evidence="1">VWFA domain-containing protein</fullName>
    </recommendedName>
</protein>
<proteinExistence type="predicted"/>
<dbReference type="InterPro" id="IPR002035">
    <property type="entry name" value="VWF_A"/>
</dbReference>
<dbReference type="EMBL" id="CP000436">
    <property type="protein sequence ID" value="ABI24906.1"/>
    <property type="molecule type" value="Genomic_DNA"/>
</dbReference>
<reference evidence="2" key="1">
    <citation type="submission" date="2006-08" db="EMBL/GenBank/DDBJ databases">
        <title>Complete genome sequence of Haemophilus somnus 129PT.</title>
        <authorList>
            <person name="Copeland A."/>
            <person name="Lucas S."/>
            <person name="Lapidus A."/>
            <person name="Barry K."/>
            <person name="Glavina del Rio T."/>
            <person name="Hammon N."/>
            <person name="Dalin E."/>
            <person name="Tice H."/>
            <person name="Pitluck S."/>
            <person name="Brettin T.S."/>
            <person name="Bruce D."/>
            <person name="Challacombe J.F."/>
            <person name="Chertkov O."/>
            <person name="Detter J.C."/>
            <person name="Gilna P."/>
            <person name="Han S."/>
            <person name="Misra M."/>
            <person name="Tapia R."/>
            <person name="Thayer N.N."/>
            <person name="Xie G."/>
            <person name="Inzana T.J."/>
            <person name="Duncan A.J."/>
            <person name="Siddaramppa S."/>
            <person name="Richardson P."/>
        </authorList>
    </citation>
    <scope>NUCLEOTIDE SEQUENCE</scope>
    <source>
        <strain evidence="2">129PT</strain>
    </source>
</reference>
<dbReference type="InterPro" id="IPR036465">
    <property type="entry name" value="vWFA_dom_sf"/>
</dbReference>
<dbReference type="CDD" id="cd01464">
    <property type="entry name" value="vWA_subfamily"/>
    <property type="match status" value="1"/>
</dbReference>